<accession>A0A3R6H0X7</accession>
<reference evidence="1 2" key="1">
    <citation type="submission" date="2018-08" db="EMBL/GenBank/DDBJ databases">
        <title>A genome reference for cultivated species of the human gut microbiota.</title>
        <authorList>
            <person name="Zou Y."/>
            <person name="Xue W."/>
            <person name="Luo G."/>
        </authorList>
    </citation>
    <scope>NUCLEOTIDE SEQUENCE [LARGE SCALE GENOMIC DNA]</scope>
    <source>
        <strain evidence="1 2">AF31-21AC</strain>
    </source>
</reference>
<sequence>MLNREKYAKEIIEIACNGGNIAVVNGKLENCRKTQCNECNFNGGTIRDCDIKTRKWANSEYVEPIEPIEPPVDWSKVPVDTPVLVTDRKDAAESEWEKRYFAKYENGMVYTWANGATSWSGEIVSSWMYAKLAESEESHD</sequence>
<dbReference type="EMBL" id="QRQN01000013">
    <property type="protein sequence ID" value="RHN07209.1"/>
    <property type="molecule type" value="Genomic_DNA"/>
</dbReference>
<evidence type="ECO:0000313" key="2">
    <source>
        <dbReference type="Proteomes" id="UP000283586"/>
    </source>
</evidence>
<dbReference type="Proteomes" id="UP000283586">
    <property type="component" value="Unassembled WGS sequence"/>
</dbReference>
<protein>
    <submittedName>
        <fullName evidence="1">Uncharacterized protein</fullName>
    </submittedName>
</protein>
<comment type="caution">
    <text evidence="1">The sequence shown here is derived from an EMBL/GenBank/DDBJ whole genome shotgun (WGS) entry which is preliminary data.</text>
</comment>
<evidence type="ECO:0000313" key="1">
    <source>
        <dbReference type="EMBL" id="RHN07209.1"/>
    </source>
</evidence>
<gene>
    <name evidence="1" type="ORF">DWZ31_11570</name>
</gene>
<dbReference type="AlphaFoldDB" id="A0A3R6H0X7"/>
<organism evidence="1 2">
    <name type="scientific">Roseburia intestinalis</name>
    <dbReference type="NCBI Taxonomy" id="166486"/>
    <lineage>
        <taxon>Bacteria</taxon>
        <taxon>Bacillati</taxon>
        <taxon>Bacillota</taxon>
        <taxon>Clostridia</taxon>
        <taxon>Lachnospirales</taxon>
        <taxon>Lachnospiraceae</taxon>
        <taxon>Roseburia</taxon>
    </lineage>
</organism>
<proteinExistence type="predicted"/>
<name>A0A3R6H0X7_9FIRM</name>
<dbReference type="RefSeq" id="WP_118488877.1">
    <property type="nucleotide sequence ID" value="NZ_QRQN01000013.1"/>
</dbReference>